<reference evidence="1 2" key="1">
    <citation type="journal article" date="2020" name="ISME J.">
        <title>Comparative genomics reveals insights into cyanobacterial evolution and habitat adaptation.</title>
        <authorList>
            <person name="Chen M.Y."/>
            <person name="Teng W.K."/>
            <person name="Zhao L."/>
            <person name="Hu C.X."/>
            <person name="Zhou Y.K."/>
            <person name="Han B.P."/>
            <person name="Song L.R."/>
            <person name="Shu W.S."/>
        </authorList>
    </citation>
    <scope>NUCLEOTIDE SEQUENCE [LARGE SCALE GENOMIC DNA]</scope>
    <source>
        <strain evidence="1 2">FACHB-288</strain>
    </source>
</reference>
<keyword evidence="2" id="KW-1185">Reference proteome</keyword>
<dbReference type="Proteomes" id="UP000658514">
    <property type="component" value="Unassembled WGS sequence"/>
</dbReference>
<sequence length="88" mass="9835">MSQPDPILAKILAGTADTAIPFAQLWQLLNRLGFDEQIRGGHYILTKKGIAEILNLQHKNGKAKAYQVKLVRSVILKYQIGIKHEISV</sequence>
<accession>A0ABR8AGK4</accession>
<organism evidence="1 2">
    <name type="scientific">Calothrix parietina FACHB-288</name>
    <dbReference type="NCBI Taxonomy" id="2692896"/>
    <lineage>
        <taxon>Bacteria</taxon>
        <taxon>Bacillati</taxon>
        <taxon>Cyanobacteriota</taxon>
        <taxon>Cyanophyceae</taxon>
        <taxon>Nostocales</taxon>
        <taxon>Calotrichaceae</taxon>
        <taxon>Calothrix</taxon>
    </lineage>
</organism>
<proteinExistence type="predicted"/>
<evidence type="ECO:0000313" key="2">
    <source>
        <dbReference type="Proteomes" id="UP000658514"/>
    </source>
</evidence>
<protein>
    <submittedName>
        <fullName evidence="1">Type II toxin-antitoxin system HicA family toxin</fullName>
    </submittedName>
</protein>
<comment type="caution">
    <text evidence="1">The sequence shown here is derived from an EMBL/GenBank/DDBJ whole genome shotgun (WGS) entry which is preliminary data.</text>
</comment>
<evidence type="ECO:0000313" key="1">
    <source>
        <dbReference type="EMBL" id="MBD2199172.1"/>
    </source>
</evidence>
<gene>
    <name evidence="1" type="ORF">H6G24_27440</name>
</gene>
<dbReference type="RefSeq" id="WP_096646763.1">
    <property type="nucleotide sequence ID" value="NZ_CAWPNO010000089.1"/>
</dbReference>
<name>A0ABR8AGK4_9CYAN</name>
<dbReference type="EMBL" id="JACJQH010000054">
    <property type="protein sequence ID" value="MBD2199172.1"/>
    <property type="molecule type" value="Genomic_DNA"/>
</dbReference>